<dbReference type="Pfam" id="PF04926">
    <property type="entry name" value="PAP_RNA-bind"/>
    <property type="match status" value="1"/>
</dbReference>
<feature type="binding site" evidence="15">
    <location>
        <position position="99"/>
    </location>
    <ligand>
        <name>Mg(2+)</name>
        <dbReference type="ChEBI" id="CHEBI:18420"/>
        <label>1</label>
        <note>catalytic</note>
    </ligand>
</feature>
<dbReference type="GO" id="GO:1990817">
    <property type="term" value="F:poly(A) RNA polymerase activity"/>
    <property type="evidence" value="ECO:0007669"/>
    <property type="project" value="UniProtKB-UniRule"/>
</dbReference>
<dbReference type="GO" id="GO:0031123">
    <property type="term" value="P:RNA 3'-end processing"/>
    <property type="evidence" value="ECO:0007669"/>
    <property type="project" value="InterPro"/>
</dbReference>
<dbReference type="Proteomes" id="UP001212411">
    <property type="component" value="Chromosome 1"/>
</dbReference>
<accession>A0AAF0AVZ1</accession>
<feature type="domain" description="Poly(A) polymerase central" evidence="18">
    <location>
        <begin position="205"/>
        <end position="350"/>
    </location>
</feature>
<evidence type="ECO:0000256" key="16">
    <source>
        <dbReference type="SAM" id="MobiDB-lite"/>
    </source>
</evidence>
<dbReference type="InterPro" id="IPR014492">
    <property type="entry name" value="PolyA_polymerase"/>
</dbReference>
<evidence type="ECO:0000256" key="3">
    <source>
        <dbReference type="ARBA" id="ARBA00010912"/>
    </source>
</evidence>
<dbReference type="PANTHER" id="PTHR10682:SF10">
    <property type="entry name" value="POLYNUCLEOTIDE ADENYLYLTRANSFERASE"/>
    <property type="match status" value="1"/>
</dbReference>
<evidence type="ECO:0000256" key="2">
    <source>
        <dbReference type="ARBA" id="ARBA00004123"/>
    </source>
</evidence>
<comment type="cofactor">
    <cofactor evidence="15">
        <name>Mg(2+)</name>
        <dbReference type="ChEBI" id="CHEBI:18420"/>
    </cofactor>
    <text evidence="15">Binds 2 magnesium ions. Also active with manganese.</text>
</comment>
<dbReference type="Pfam" id="PF20750">
    <property type="entry name" value="PAP_NTPase"/>
    <property type="match status" value="1"/>
</dbReference>
<dbReference type="RefSeq" id="XP_056036667.1">
    <property type="nucleotide sequence ID" value="XM_056180245.1"/>
</dbReference>
<feature type="domain" description="Poly(A) polymerase RNA-binding" evidence="17">
    <location>
        <begin position="352"/>
        <end position="533"/>
    </location>
</feature>
<evidence type="ECO:0000259" key="19">
    <source>
        <dbReference type="Pfam" id="PF20750"/>
    </source>
</evidence>
<evidence type="ECO:0000256" key="11">
    <source>
        <dbReference type="ARBA" id="ARBA00023211"/>
    </source>
</evidence>
<dbReference type="FunFam" id="3.30.70.590:FF:000003">
    <property type="entry name" value="Poly(A) polymerase"/>
    <property type="match status" value="1"/>
</dbReference>
<feature type="binding site" evidence="14">
    <location>
        <begin position="232"/>
        <end position="233"/>
    </location>
    <ligand>
        <name>ATP</name>
        <dbReference type="ChEBI" id="CHEBI:30616"/>
    </ligand>
</feature>
<evidence type="ECO:0000313" key="21">
    <source>
        <dbReference type="Proteomes" id="UP001212411"/>
    </source>
</evidence>
<dbReference type="EC" id="2.7.7.19" evidence="13"/>
<comment type="subcellular location">
    <subcellularLocation>
        <location evidence="2 13">Nucleus</location>
    </subcellularLocation>
</comment>
<feature type="binding site" evidence="14">
    <location>
        <position position="214"/>
    </location>
    <ligand>
        <name>ATP</name>
        <dbReference type="ChEBI" id="CHEBI:30616"/>
    </ligand>
</feature>
<dbReference type="CDD" id="cd05402">
    <property type="entry name" value="NT_PAP_TUTase"/>
    <property type="match status" value="1"/>
</dbReference>
<dbReference type="FunFam" id="1.10.1410.10:FF:000001">
    <property type="entry name" value="Putative poly(A) polymerase gamma"/>
    <property type="match status" value="1"/>
</dbReference>
<dbReference type="Gene3D" id="3.30.70.590">
    <property type="entry name" value="Poly(A) polymerase predicted RNA binding domain"/>
    <property type="match status" value="1"/>
</dbReference>
<sequence length="558" mass="63365">MSVKQWGITPPISTAPSTEQENALNTALIDELKHQNLFESSAESERRIKVLDDLQRIATEFVKKVSLAKHMNEKMANEAGGKIFTYGSYRLGVYGPGSDIDTLLVVPKHVSRENFFQDLEPMLREREEITELASVPDAYVPIIKFKYFDISIDLIFARLSVPKVPRSLELSDNNLLKGVEERCILSLNGTRVTDQILQLVPNRAVFKHALRAVKFWAQRRAIYANVIGFPGGVAWAMMVARICQLYPNAVSSVIVAKFFRILHQWNWPQPILLKPIEDGPLQVRIWNPKLYPSDKAHRMPIITPAYPSMCATHNITPSTQAIILSEMVRAGEIADQIMVGSVGWSALFQKHDFFHRYKHYLMITAASKTAEGQLKWSGLVESKLRHLVTRLELVEAIALAHPFNKGFDKIHNCKSEEEAHQLASGISLDVASQSADLERLAADANGQTENEDEKDEKNIYPVYTTTFYIGLELEKKKGQPIKKLDISWPAQEFYELCKKWERYDETQVNVFIKNTRNVNLPDEVFEPGEEKPKSSKKRSLNDAGNNNETMKRQKISTA</sequence>
<dbReference type="EMBL" id="CP115611">
    <property type="protein sequence ID" value="WBW72424.1"/>
    <property type="molecule type" value="Genomic_DNA"/>
</dbReference>
<evidence type="ECO:0000256" key="1">
    <source>
        <dbReference type="ARBA" id="ARBA00001936"/>
    </source>
</evidence>
<reference evidence="20 21" key="1">
    <citation type="journal article" date="2023" name="G3 (Bethesda)">
        <title>A high-quality reference genome for the fission yeast Schizosaccharomyces osmophilus.</title>
        <authorList>
            <person name="Jia G.S."/>
            <person name="Zhang W.C."/>
            <person name="Liang Y."/>
            <person name="Liu X.H."/>
            <person name="Rhind N."/>
            <person name="Pidoux A."/>
            <person name="Brysch-Herzberg M."/>
            <person name="Du L.L."/>
        </authorList>
    </citation>
    <scope>NUCLEOTIDE SEQUENCE [LARGE SCALE GENOMIC DNA]</scope>
    <source>
        <strain evidence="20 21">CBS 15793</strain>
    </source>
</reference>
<feature type="binding site" evidence="14">
    <location>
        <begin position="99"/>
        <end position="101"/>
    </location>
    <ligand>
        <name>ATP</name>
        <dbReference type="ChEBI" id="CHEBI:30616"/>
    </ligand>
</feature>
<dbReference type="FunFam" id="3.30.460.10:FF:000002">
    <property type="entry name" value="Poly(A) polymerase alpha, putative"/>
    <property type="match status" value="1"/>
</dbReference>
<evidence type="ECO:0000256" key="15">
    <source>
        <dbReference type="PIRSR" id="PIRSR018425-2"/>
    </source>
</evidence>
<dbReference type="GO" id="GO:0006397">
    <property type="term" value="P:mRNA processing"/>
    <property type="evidence" value="ECO:0007669"/>
    <property type="project" value="UniProtKB-KW"/>
</dbReference>
<dbReference type="GO" id="GO:0046872">
    <property type="term" value="F:metal ion binding"/>
    <property type="evidence" value="ECO:0007669"/>
    <property type="project" value="UniProtKB-KW"/>
</dbReference>
<evidence type="ECO:0000313" key="20">
    <source>
        <dbReference type="EMBL" id="WBW72424.1"/>
    </source>
</evidence>
<dbReference type="InterPro" id="IPR007012">
    <property type="entry name" value="PolA_pol_cen_dom"/>
</dbReference>
<dbReference type="SUPFAM" id="SSF81301">
    <property type="entry name" value="Nucleotidyltransferase"/>
    <property type="match status" value="1"/>
</dbReference>
<protein>
    <recommendedName>
        <fullName evidence="13">Poly(A) polymerase</fullName>
        <ecNumber evidence="13">2.7.7.19</ecNumber>
    </recommendedName>
</protein>
<dbReference type="GO" id="GO:0005524">
    <property type="term" value="F:ATP binding"/>
    <property type="evidence" value="ECO:0007669"/>
    <property type="project" value="UniProtKB-UniRule"/>
</dbReference>
<feature type="binding site" evidence="15">
    <location>
        <position position="99"/>
    </location>
    <ligand>
        <name>Mg(2+)</name>
        <dbReference type="ChEBI" id="CHEBI:18420"/>
        <label>2</label>
        <note>catalytic</note>
    </ligand>
</feature>
<evidence type="ECO:0000259" key="17">
    <source>
        <dbReference type="Pfam" id="PF04926"/>
    </source>
</evidence>
<dbReference type="InterPro" id="IPR007010">
    <property type="entry name" value="PolA_pol_RNA-bd_dom"/>
</dbReference>
<comment type="similarity">
    <text evidence="3 13">Belongs to the poly(A) polymerase family.</text>
</comment>
<keyword evidence="6 15" id="KW-0479">Metal-binding</keyword>
<keyword evidence="9 15" id="KW-0460">Magnesium</keyword>
<feature type="binding site" evidence="15">
    <location>
        <position position="101"/>
    </location>
    <ligand>
        <name>Mg(2+)</name>
        <dbReference type="ChEBI" id="CHEBI:18420"/>
        <label>1</label>
        <note>catalytic</note>
    </ligand>
</feature>
<dbReference type="InterPro" id="IPR048840">
    <property type="entry name" value="PolA_pol_NTPase"/>
</dbReference>
<dbReference type="Pfam" id="PF04928">
    <property type="entry name" value="PAP_central"/>
    <property type="match status" value="1"/>
</dbReference>
<comment type="function">
    <text evidence="13">Polymerase that creates the 3'-poly(A) tail of mRNA's.</text>
</comment>
<keyword evidence="7 13" id="KW-0547">Nucleotide-binding</keyword>
<dbReference type="InterPro" id="IPR043519">
    <property type="entry name" value="NT_sf"/>
</dbReference>
<evidence type="ECO:0000256" key="5">
    <source>
        <dbReference type="ARBA" id="ARBA00022679"/>
    </source>
</evidence>
<evidence type="ECO:0000256" key="13">
    <source>
        <dbReference type="PIRNR" id="PIRNR018425"/>
    </source>
</evidence>
<keyword evidence="5 13" id="KW-0808">Transferase</keyword>
<dbReference type="GO" id="GO:0005634">
    <property type="term" value="C:nucleus"/>
    <property type="evidence" value="ECO:0007669"/>
    <property type="project" value="UniProtKB-SubCell"/>
</dbReference>
<dbReference type="Gene3D" id="3.30.460.10">
    <property type="entry name" value="Beta Polymerase, domain 2"/>
    <property type="match status" value="1"/>
</dbReference>
<proteinExistence type="inferred from homology"/>
<evidence type="ECO:0000256" key="8">
    <source>
        <dbReference type="ARBA" id="ARBA00022840"/>
    </source>
</evidence>
<feature type="region of interest" description="Disordered" evidence="16">
    <location>
        <begin position="521"/>
        <end position="558"/>
    </location>
</feature>
<evidence type="ECO:0000256" key="12">
    <source>
        <dbReference type="ARBA" id="ARBA00023242"/>
    </source>
</evidence>
<dbReference type="PIRSF" id="PIRSF018425">
    <property type="entry name" value="PolyA_polymerase"/>
    <property type="match status" value="1"/>
</dbReference>
<keyword evidence="10" id="KW-0694">RNA-binding</keyword>
<evidence type="ECO:0000256" key="7">
    <source>
        <dbReference type="ARBA" id="ARBA00022741"/>
    </source>
</evidence>
<evidence type="ECO:0000256" key="6">
    <source>
        <dbReference type="ARBA" id="ARBA00022723"/>
    </source>
</evidence>
<keyword evidence="8 13" id="KW-0067">ATP-binding</keyword>
<keyword evidence="11" id="KW-0464">Manganese</keyword>
<keyword evidence="12 13" id="KW-0539">Nucleus</keyword>
<dbReference type="InterPro" id="IPR011068">
    <property type="entry name" value="NuclTrfase_I-like_C"/>
</dbReference>
<evidence type="ECO:0000256" key="4">
    <source>
        <dbReference type="ARBA" id="ARBA00022664"/>
    </source>
</evidence>
<feature type="binding site" evidence="14">
    <location>
        <position position="223"/>
    </location>
    <ligand>
        <name>ATP</name>
        <dbReference type="ChEBI" id="CHEBI:30616"/>
    </ligand>
</feature>
<feature type="binding site" evidence="14">
    <location>
        <position position="153"/>
    </location>
    <ligand>
        <name>ATP</name>
        <dbReference type="ChEBI" id="CHEBI:30616"/>
    </ligand>
</feature>
<dbReference type="GeneID" id="80874934"/>
<gene>
    <name evidence="20" type="primary">pla1</name>
    <name evidence="20" type="ORF">SOMG_01452</name>
</gene>
<keyword evidence="21" id="KW-1185">Reference proteome</keyword>
<evidence type="ECO:0000256" key="10">
    <source>
        <dbReference type="ARBA" id="ARBA00022884"/>
    </source>
</evidence>
<feature type="domain" description="Poly(A) polymerase nucleotidyltransferase" evidence="19">
    <location>
        <begin position="7"/>
        <end position="200"/>
    </location>
</feature>
<dbReference type="PANTHER" id="PTHR10682">
    <property type="entry name" value="POLY A POLYMERASE"/>
    <property type="match status" value="1"/>
</dbReference>
<name>A0AAF0AVZ1_9SCHI</name>
<organism evidence="20 21">
    <name type="scientific">Schizosaccharomyces osmophilus</name>
    <dbReference type="NCBI Taxonomy" id="2545709"/>
    <lineage>
        <taxon>Eukaryota</taxon>
        <taxon>Fungi</taxon>
        <taxon>Dikarya</taxon>
        <taxon>Ascomycota</taxon>
        <taxon>Taphrinomycotina</taxon>
        <taxon>Schizosaccharomycetes</taxon>
        <taxon>Schizosaccharomycetales</taxon>
        <taxon>Schizosaccharomycetaceae</taxon>
        <taxon>Schizosaccharomyces</taxon>
    </lineage>
</organism>
<dbReference type="KEGG" id="som:SOMG_01452"/>
<dbReference type="SUPFAM" id="SSF55003">
    <property type="entry name" value="PAP/Archaeal CCA-adding enzyme, C-terminal domain"/>
    <property type="match status" value="1"/>
</dbReference>
<dbReference type="Gene3D" id="1.10.1410.10">
    <property type="match status" value="1"/>
</dbReference>
<dbReference type="GO" id="GO:0003723">
    <property type="term" value="F:RNA binding"/>
    <property type="evidence" value="ECO:0007669"/>
    <property type="project" value="UniProtKB-UniRule"/>
</dbReference>
<evidence type="ECO:0000259" key="18">
    <source>
        <dbReference type="Pfam" id="PF04928"/>
    </source>
</evidence>
<feature type="binding site" evidence="15">
    <location>
        <position position="153"/>
    </location>
    <ligand>
        <name>Mg(2+)</name>
        <dbReference type="ChEBI" id="CHEBI:18420"/>
        <label>2</label>
        <note>catalytic</note>
    </ligand>
</feature>
<dbReference type="SUPFAM" id="SSF81631">
    <property type="entry name" value="PAP/OAS1 substrate-binding domain"/>
    <property type="match status" value="1"/>
</dbReference>
<keyword evidence="4 13" id="KW-0507">mRNA processing</keyword>
<comment type="catalytic activity">
    <reaction evidence="13">
        <text>RNA(n) + ATP = RNA(n)-3'-adenine ribonucleotide + diphosphate</text>
        <dbReference type="Rhea" id="RHEA:11332"/>
        <dbReference type="Rhea" id="RHEA-COMP:14527"/>
        <dbReference type="Rhea" id="RHEA-COMP:17347"/>
        <dbReference type="ChEBI" id="CHEBI:30616"/>
        <dbReference type="ChEBI" id="CHEBI:33019"/>
        <dbReference type="ChEBI" id="CHEBI:140395"/>
        <dbReference type="ChEBI" id="CHEBI:173115"/>
        <dbReference type="EC" id="2.7.7.19"/>
    </reaction>
</comment>
<evidence type="ECO:0000256" key="14">
    <source>
        <dbReference type="PIRSR" id="PIRSR018425-1"/>
    </source>
</evidence>
<evidence type="ECO:0000256" key="9">
    <source>
        <dbReference type="ARBA" id="ARBA00022842"/>
    </source>
</evidence>
<comment type="cofactor">
    <cofactor evidence="1">
        <name>Mn(2+)</name>
        <dbReference type="ChEBI" id="CHEBI:29035"/>
    </cofactor>
</comment>
<dbReference type="AlphaFoldDB" id="A0AAF0AVZ1"/>
<feature type="binding site" evidence="15">
    <location>
        <position position="101"/>
    </location>
    <ligand>
        <name>Mg(2+)</name>
        <dbReference type="ChEBI" id="CHEBI:18420"/>
        <label>2</label>
        <note>catalytic</note>
    </ligand>
</feature>